<gene>
    <name evidence="2" type="ORF">HJC23_010272</name>
</gene>
<evidence type="ECO:0000313" key="3">
    <source>
        <dbReference type="Proteomes" id="UP001516023"/>
    </source>
</evidence>
<dbReference type="AlphaFoldDB" id="A0ABD3QP84"/>
<keyword evidence="3" id="KW-1185">Reference proteome</keyword>
<sequence>MLDKAQKRINTNHEIKGSSKQNCTYTNACRSSMSRIVCLLFAISCGLVIICPINAFVQYNSVLSIATAKPYPTVKQHRMVNDEEGTIPDEKSQEYVYIPELSWRVAKLRLEEANTKQILKRKPLKLPYKTSRRWIQANWAPKTKEEFYDLVANGNLRTPYISKRPEEYYGARGEWISWEHYLLGSDEEDEKNNTGTRQISKWE</sequence>
<proteinExistence type="predicted"/>
<protein>
    <submittedName>
        <fullName evidence="2">Uncharacterized protein</fullName>
    </submittedName>
</protein>
<keyword evidence="1" id="KW-0472">Membrane</keyword>
<keyword evidence="1" id="KW-1133">Transmembrane helix</keyword>
<feature type="transmembrane region" description="Helical" evidence="1">
    <location>
        <begin position="36"/>
        <end position="57"/>
    </location>
</feature>
<evidence type="ECO:0000313" key="2">
    <source>
        <dbReference type="EMBL" id="KAL3801928.1"/>
    </source>
</evidence>
<evidence type="ECO:0000256" key="1">
    <source>
        <dbReference type="SAM" id="Phobius"/>
    </source>
</evidence>
<keyword evidence="1" id="KW-0812">Transmembrane</keyword>
<accession>A0ABD3QP84</accession>
<name>A0ABD3QP84_9STRA</name>
<organism evidence="2 3">
    <name type="scientific">Cyclotella cryptica</name>
    <dbReference type="NCBI Taxonomy" id="29204"/>
    <lineage>
        <taxon>Eukaryota</taxon>
        <taxon>Sar</taxon>
        <taxon>Stramenopiles</taxon>
        <taxon>Ochrophyta</taxon>
        <taxon>Bacillariophyta</taxon>
        <taxon>Coscinodiscophyceae</taxon>
        <taxon>Thalassiosirophycidae</taxon>
        <taxon>Stephanodiscales</taxon>
        <taxon>Stephanodiscaceae</taxon>
        <taxon>Cyclotella</taxon>
    </lineage>
</organism>
<dbReference type="EMBL" id="JABMIG020000023">
    <property type="protein sequence ID" value="KAL3801928.1"/>
    <property type="molecule type" value="Genomic_DNA"/>
</dbReference>
<reference evidence="2 3" key="1">
    <citation type="journal article" date="2020" name="G3 (Bethesda)">
        <title>Improved Reference Genome for Cyclotella cryptica CCMP332, a Model for Cell Wall Morphogenesis, Salinity Adaptation, and Lipid Production in Diatoms (Bacillariophyta).</title>
        <authorList>
            <person name="Roberts W.R."/>
            <person name="Downey K.M."/>
            <person name="Ruck E.C."/>
            <person name="Traller J.C."/>
            <person name="Alverson A.J."/>
        </authorList>
    </citation>
    <scope>NUCLEOTIDE SEQUENCE [LARGE SCALE GENOMIC DNA]</scope>
    <source>
        <strain evidence="2 3">CCMP332</strain>
    </source>
</reference>
<comment type="caution">
    <text evidence="2">The sequence shown here is derived from an EMBL/GenBank/DDBJ whole genome shotgun (WGS) entry which is preliminary data.</text>
</comment>
<dbReference type="Proteomes" id="UP001516023">
    <property type="component" value="Unassembled WGS sequence"/>
</dbReference>